<evidence type="ECO:0000256" key="2">
    <source>
        <dbReference type="ARBA" id="ARBA00022884"/>
    </source>
</evidence>
<keyword evidence="7" id="KW-1185">Reference proteome</keyword>
<evidence type="ECO:0000313" key="6">
    <source>
        <dbReference type="EMBL" id="CAG9837147.1"/>
    </source>
</evidence>
<dbReference type="SUPFAM" id="SSF54928">
    <property type="entry name" value="RNA-binding domain, RBD"/>
    <property type="match status" value="1"/>
</dbReference>
<accession>A0A9N9T731</accession>
<protein>
    <recommendedName>
        <fullName evidence="5">RRM domain-containing protein</fullName>
    </recommendedName>
</protein>
<dbReference type="CDD" id="cd12951">
    <property type="entry name" value="RRP7_Rrp7A"/>
    <property type="match status" value="1"/>
</dbReference>
<evidence type="ECO:0000259" key="5">
    <source>
        <dbReference type="PROSITE" id="PS50102"/>
    </source>
</evidence>
<dbReference type="InterPro" id="IPR035979">
    <property type="entry name" value="RBD_domain_sf"/>
</dbReference>
<feature type="domain" description="RRM" evidence="5">
    <location>
        <begin position="43"/>
        <end position="119"/>
    </location>
</feature>
<keyword evidence="4" id="KW-0175">Coiled coil</keyword>
<dbReference type="InterPro" id="IPR012677">
    <property type="entry name" value="Nucleotide-bd_a/b_plait_sf"/>
</dbReference>
<dbReference type="GO" id="GO:0032545">
    <property type="term" value="C:CURI complex"/>
    <property type="evidence" value="ECO:0007669"/>
    <property type="project" value="TreeGrafter"/>
</dbReference>
<dbReference type="EMBL" id="OU898282">
    <property type="protein sequence ID" value="CAG9837147.1"/>
    <property type="molecule type" value="Genomic_DNA"/>
</dbReference>
<dbReference type="InterPro" id="IPR040447">
    <property type="entry name" value="RRM_Rrp7"/>
</dbReference>
<dbReference type="InterPro" id="IPR024326">
    <property type="entry name" value="RRP7_C"/>
</dbReference>
<dbReference type="GO" id="GO:0034456">
    <property type="term" value="C:UTP-C complex"/>
    <property type="evidence" value="ECO:0007669"/>
    <property type="project" value="TreeGrafter"/>
</dbReference>
<dbReference type="SMART" id="SM00360">
    <property type="entry name" value="RRM"/>
    <property type="match status" value="1"/>
</dbReference>
<dbReference type="Gene3D" id="6.10.250.1770">
    <property type="match status" value="1"/>
</dbReference>
<evidence type="ECO:0000256" key="4">
    <source>
        <dbReference type="SAM" id="Coils"/>
    </source>
</evidence>
<keyword evidence="2 3" id="KW-0694">RNA-binding</keyword>
<comment type="similarity">
    <text evidence="1">Belongs to the RRP7 family.</text>
</comment>
<organism evidence="6 7">
    <name type="scientific">Diabrotica balteata</name>
    <name type="common">Banded cucumber beetle</name>
    <dbReference type="NCBI Taxonomy" id="107213"/>
    <lineage>
        <taxon>Eukaryota</taxon>
        <taxon>Metazoa</taxon>
        <taxon>Ecdysozoa</taxon>
        <taxon>Arthropoda</taxon>
        <taxon>Hexapoda</taxon>
        <taxon>Insecta</taxon>
        <taxon>Pterygota</taxon>
        <taxon>Neoptera</taxon>
        <taxon>Endopterygota</taxon>
        <taxon>Coleoptera</taxon>
        <taxon>Polyphaga</taxon>
        <taxon>Cucujiformia</taxon>
        <taxon>Chrysomeloidea</taxon>
        <taxon>Chrysomelidae</taxon>
        <taxon>Galerucinae</taxon>
        <taxon>Diabroticina</taxon>
        <taxon>Diabroticites</taxon>
        <taxon>Diabrotica</taxon>
    </lineage>
</organism>
<dbReference type="Proteomes" id="UP001153709">
    <property type="component" value="Chromosome 7"/>
</dbReference>
<dbReference type="GO" id="GO:0000028">
    <property type="term" value="P:ribosomal small subunit assembly"/>
    <property type="evidence" value="ECO:0007669"/>
    <property type="project" value="TreeGrafter"/>
</dbReference>
<gene>
    <name evidence="6" type="ORF">DIABBA_LOCUS10163</name>
</gene>
<sequence length="244" mass="28007">MSVITSGFKVLPLVFSTYSTSSHDVFIKEHSVRAISEDKPPGQTLFMLNVPPTATEEGLKNAFSSVGNIKRIIFESNTEEEGDGFKRAYIVFNKREQLIRALKLQTLNPMSTENEPVEIGLGLWIENYNKTICDPDVLREEVSAFMADFDSQDKKDKKEENVDDEGWTVVTKGGRKPGLSRKESLANKLNEKVQKGAKKKELKNFYTFQIRESKKEKIALLRKSYKEAKEKVRIMKQERKFKPY</sequence>
<dbReference type="PANTHER" id="PTHR13191">
    <property type="entry name" value="RIBOSOMAL RNA PROCESSING PROTEIN 7-RELATED"/>
    <property type="match status" value="1"/>
</dbReference>
<dbReference type="InterPro" id="IPR040446">
    <property type="entry name" value="RRP7"/>
</dbReference>
<dbReference type="GO" id="GO:0006364">
    <property type="term" value="P:rRNA processing"/>
    <property type="evidence" value="ECO:0007669"/>
    <property type="project" value="TreeGrafter"/>
</dbReference>
<dbReference type="OrthoDB" id="5390at2759"/>
<name>A0A9N9T731_DIABA</name>
<dbReference type="Gene3D" id="3.30.70.330">
    <property type="match status" value="1"/>
</dbReference>
<dbReference type="InterPro" id="IPR000504">
    <property type="entry name" value="RRM_dom"/>
</dbReference>
<evidence type="ECO:0000256" key="1">
    <source>
        <dbReference type="ARBA" id="ARBA00006110"/>
    </source>
</evidence>
<feature type="coiled-coil region" evidence="4">
    <location>
        <begin position="211"/>
        <end position="238"/>
    </location>
</feature>
<reference evidence="6" key="1">
    <citation type="submission" date="2022-01" db="EMBL/GenBank/DDBJ databases">
        <authorList>
            <person name="King R."/>
        </authorList>
    </citation>
    <scope>NUCLEOTIDE SEQUENCE</scope>
</reference>
<dbReference type="PROSITE" id="PS50102">
    <property type="entry name" value="RRM"/>
    <property type="match status" value="1"/>
</dbReference>
<proteinExistence type="inferred from homology"/>
<evidence type="ECO:0000313" key="7">
    <source>
        <dbReference type="Proteomes" id="UP001153709"/>
    </source>
</evidence>
<dbReference type="Pfam" id="PF17799">
    <property type="entry name" value="RRM_Rrp7"/>
    <property type="match status" value="1"/>
</dbReference>
<dbReference type="GO" id="GO:0003723">
    <property type="term" value="F:RNA binding"/>
    <property type="evidence" value="ECO:0007669"/>
    <property type="project" value="UniProtKB-UniRule"/>
</dbReference>
<dbReference type="PANTHER" id="PTHR13191:SF0">
    <property type="entry name" value="RIBOSOMAL RNA-PROCESSING PROTEIN 7 HOMOLOG A-RELATED"/>
    <property type="match status" value="1"/>
</dbReference>
<evidence type="ECO:0000256" key="3">
    <source>
        <dbReference type="PROSITE-ProRule" id="PRU00176"/>
    </source>
</evidence>
<dbReference type="Pfam" id="PF12923">
    <property type="entry name" value="RRP7"/>
    <property type="match status" value="1"/>
</dbReference>
<dbReference type="AlphaFoldDB" id="A0A9N9T731"/>